<dbReference type="EMBL" id="JABWGV010000001">
    <property type="protein sequence ID" value="NVD43640.1"/>
    <property type="molecule type" value="Genomic_DNA"/>
</dbReference>
<dbReference type="RefSeq" id="WP_176265956.1">
    <property type="nucleotide sequence ID" value="NZ_JABWGV010000001.1"/>
</dbReference>
<reference evidence="2 3" key="1">
    <citation type="submission" date="2020-06" db="EMBL/GenBank/DDBJ databases">
        <title>Altererythrobacter sp. HHU K3-1.</title>
        <authorList>
            <person name="Zhang D."/>
            <person name="Xue H."/>
        </authorList>
    </citation>
    <scope>NUCLEOTIDE SEQUENCE [LARGE SCALE GENOMIC DNA]</scope>
    <source>
        <strain evidence="2 3">HHU K3-1</strain>
    </source>
</reference>
<organism evidence="2 3">
    <name type="scientific">Qipengyuania atrilutea</name>
    <dbReference type="NCBI Taxonomy" id="2744473"/>
    <lineage>
        <taxon>Bacteria</taxon>
        <taxon>Pseudomonadati</taxon>
        <taxon>Pseudomonadota</taxon>
        <taxon>Alphaproteobacteria</taxon>
        <taxon>Sphingomonadales</taxon>
        <taxon>Erythrobacteraceae</taxon>
        <taxon>Qipengyuania</taxon>
    </lineage>
</organism>
<name>A0A850GZJ7_9SPHN</name>
<evidence type="ECO:0000313" key="2">
    <source>
        <dbReference type="EMBL" id="NVD43640.1"/>
    </source>
</evidence>
<feature type="region of interest" description="Disordered" evidence="1">
    <location>
        <begin position="23"/>
        <end position="46"/>
    </location>
</feature>
<protein>
    <recommendedName>
        <fullName evidence="4">Lipoprotein</fullName>
    </recommendedName>
</protein>
<dbReference type="AlphaFoldDB" id="A0A850GZJ7"/>
<comment type="caution">
    <text evidence="2">The sequence shown here is derived from an EMBL/GenBank/DDBJ whole genome shotgun (WGS) entry which is preliminary data.</text>
</comment>
<sequence length="122" mass="12807">MKKLVPLFAAITVLAGCGEEAAEPVATETTAAAPAPEPTSTLPAPDQGLFTEVFAETCPDAEPVSNAVCRRAMGADNVTCEFGLGEDQYLRHEAQLSATEDNWELADAPAICAEHGSHHVDQ</sequence>
<evidence type="ECO:0008006" key="4">
    <source>
        <dbReference type="Google" id="ProtNLM"/>
    </source>
</evidence>
<gene>
    <name evidence="2" type="ORF">HUV48_01240</name>
</gene>
<accession>A0A850GZJ7</accession>
<dbReference type="PROSITE" id="PS51257">
    <property type="entry name" value="PROKAR_LIPOPROTEIN"/>
    <property type="match status" value="1"/>
</dbReference>
<keyword evidence="3" id="KW-1185">Reference proteome</keyword>
<proteinExistence type="predicted"/>
<dbReference type="Proteomes" id="UP000561438">
    <property type="component" value="Unassembled WGS sequence"/>
</dbReference>
<evidence type="ECO:0000256" key="1">
    <source>
        <dbReference type="SAM" id="MobiDB-lite"/>
    </source>
</evidence>
<evidence type="ECO:0000313" key="3">
    <source>
        <dbReference type="Proteomes" id="UP000561438"/>
    </source>
</evidence>
<feature type="compositionally biased region" description="Low complexity" evidence="1">
    <location>
        <begin position="23"/>
        <end position="45"/>
    </location>
</feature>